<feature type="transmembrane region" description="Helical" evidence="8">
    <location>
        <begin position="203"/>
        <end position="222"/>
    </location>
</feature>
<evidence type="ECO:0000313" key="10">
    <source>
        <dbReference type="EMBL" id="KXS98929.1"/>
    </source>
</evidence>
<keyword evidence="5 8" id="KW-0812">Transmembrane</keyword>
<protein>
    <recommendedName>
        <fullName evidence="9">Sugar phosphate transporter domain-containing protein</fullName>
    </recommendedName>
</protein>
<feature type="transmembrane region" description="Helical" evidence="8">
    <location>
        <begin position="268"/>
        <end position="287"/>
    </location>
</feature>
<feature type="transmembrane region" description="Helical" evidence="8">
    <location>
        <begin position="177"/>
        <end position="197"/>
    </location>
</feature>
<feature type="transmembrane region" description="Helical" evidence="8">
    <location>
        <begin position="85"/>
        <end position="109"/>
    </location>
</feature>
<evidence type="ECO:0000256" key="5">
    <source>
        <dbReference type="ARBA" id="ARBA00022692"/>
    </source>
</evidence>
<comment type="subunit">
    <text evidence="4">Homooligomer.</text>
</comment>
<feature type="domain" description="Sugar phosphate transporter" evidence="9">
    <location>
        <begin position="61"/>
        <end position="345"/>
    </location>
</feature>
<dbReference type="Pfam" id="PF03151">
    <property type="entry name" value="TPT"/>
    <property type="match status" value="1"/>
</dbReference>
<keyword evidence="11" id="KW-1185">Reference proteome</keyword>
<reference evidence="10 11" key="1">
    <citation type="submission" date="2015-07" db="EMBL/GenBank/DDBJ databases">
        <title>Comparative genomics of the Sigatoka disease complex on banana suggests a link between parallel evolutionary changes in Pseudocercospora fijiensis and Pseudocercospora eumusae and increased virulence on the banana host.</title>
        <authorList>
            <person name="Chang T.-C."/>
            <person name="Salvucci A."/>
            <person name="Crous P.W."/>
            <person name="Stergiopoulos I."/>
        </authorList>
    </citation>
    <scope>NUCLEOTIDE SEQUENCE [LARGE SCALE GENOMIC DNA]</scope>
    <source>
        <strain evidence="10 11">CBS 114824</strain>
    </source>
</reference>
<accession>A0A139H921</accession>
<keyword evidence="6 8" id="KW-1133">Transmembrane helix</keyword>
<evidence type="ECO:0000256" key="4">
    <source>
        <dbReference type="ARBA" id="ARBA00011182"/>
    </source>
</evidence>
<evidence type="ECO:0000256" key="6">
    <source>
        <dbReference type="ARBA" id="ARBA00022989"/>
    </source>
</evidence>
<comment type="function">
    <text evidence="1">Involved in the import of GDP-mannose from the cytoplasm into the Golgi lumen.</text>
</comment>
<proteinExistence type="inferred from homology"/>
<evidence type="ECO:0000256" key="3">
    <source>
        <dbReference type="ARBA" id="ARBA00010425"/>
    </source>
</evidence>
<dbReference type="OrthoDB" id="10261634at2759"/>
<comment type="caution">
    <text evidence="10">The sequence shown here is derived from an EMBL/GenBank/DDBJ whole genome shotgun (WGS) entry which is preliminary data.</text>
</comment>
<sequence>MAGVQTFRDRHDSLALDDTIDEKSMEKVTLLVKDDGNLESQSQNANLPHEYGVTRTRKIVCLSLYFVLNLGLTLSNKVVLQSAKYPWLLTAIHAVTTTVGCAVLQRMGYFQCTKLSSKDNMVLVAFSCLFTANIATSNISLGLVSVPFHQVLRSTVPAVTIVIYRMVYSRSYSRQTYWTMIPLIGGVGLATFGDYYFTPEGFVLTFLGVLLAAIKSIASNRLMTGSLNLSALEILYRMSPLAAAQSLACAFARGEITAVKTRFDSGELVTNGAIMVLVTNALMAFMLNGMSFYTNKVTGALTISVCANLKQILTIVLGITMFSVVISPLHAVGLVVAIAGAAWYSKAELDAKRDRGRVVSRVYMK</sequence>
<dbReference type="EMBL" id="LFZN01000103">
    <property type="protein sequence ID" value="KXS98929.1"/>
    <property type="molecule type" value="Genomic_DNA"/>
</dbReference>
<keyword evidence="7 8" id="KW-0472">Membrane</keyword>
<gene>
    <name evidence="10" type="ORF">AC578_7440</name>
</gene>
<dbReference type="InterPro" id="IPR004853">
    <property type="entry name" value="Sugar_P_trans_dom"/>
</dbReference>
<dbReference type="AlphaFoldDB" id="A0A139H921"/>
<name>A0A139H921_9PEZI</name>
<dbReference type="Proteomes" id="UP000070133">
    <property type="component" value="Unassembled WGS sequence"/>
</dbReference>
<comment type="similarity">
    <text evidence="3">Belongs to the TPT transporter family. SLC35D subfamily.</text>
</comment>
<dbReference type="InterPro" id="IPR050186">
    <property type="entry name" value="TPT_transporter"/>
</dbReference>
<organism evidence="10 11">
    <name type="scientific">Pseudocercospora eumusae</name>
    <dbReference type="NCBI Taxonomy" id="321146"/>
    <lineage>
        <taxon>Eukaryota</taxon>
        <taxon>Fungi</taxon>
        <taxon>Dikarya</taxon>
        <taxon>Ascomycota</taxon>
        <taxon>Pezizomycotina</taxon>
        <taxon>Dothideomycetes</taxon>
        <taxon>Dothideomycetidae</taxon>
        <taxon>Mycosphaerellales</taxon>
        <taxon>Mycosphaerellaceae</taxon>
        <taxon>Pseudocercospora</taxon>
    </lineage>
</organism>
<feature type="transmembrane region" description="Helical" evidence="8">
    <location>
        <begin position="59"/>
        <end position="79"/>
    </location>
</feature>
<feature type="transmembrane region" description="Helical" evidence="8">
    <location>
        <begin position="121"/>
        <end position="144"/>
    </location>
</feature>
<evidence type="ECO:0000313" key="11">
    <source>
        <dbReference type="Proteomes" id="UP000070133"/>
    </source>
</evidence>
<evidence type="ECO:0000256" key="2">
    <source>
        <dbReference type="ARBA" id="ARBA00004477"/>
    </source>
</evidence>
<evidence type="ECO:0000259" key="9">
    <source>
        <dbReference type="Pfam" id="PF03151"/>
    </source>
</evidence>
<dbReference type="GO" id="GO:0005789">
    <property type="term" value="C:endoplasmic reticulum membrane"/>
    <property type="evidence" value="ECO:0007669"/>
    <property type="project" value="UniProtKB-SubCell"/>
</dbReference>
<feature type="transmembrane region" description="Helical" evidence="8">
    <location>
        <begin position="325"/>
        <end position="345"/>
    </location>
</feature>
<dbReference type="PANTHER" id="PTHR11132">
    <property type="entry name" value="SOLUTE CARRIER FAMILY 35"/>
    <property type="match status" value="1"/>
</dbReference>
<comment type="subcellular location">
    <subcellularLocation>
        <location evidence="2">Endoplasmic reticulum membrane</location>
        <topology evidence="2">Multi-pass membrane protein</topology>
    </subcellularLocation>
</comment>
<evidence type="ECO:0000256" key="8">
    <source>
        <dbReference type="SAM" id="Phobius"/>
    </source>
</evidence>
<evidence type="ECO:0000256" key="1">
    <source>
        <dbReference type="ARBA" id="ARBA00003420"/>
    </source>
</evidence>
<evidence type="ECO:0000256" key="7">
    <source>
        <dbReference type="ARBA" id="ARBA00023136"/>
    </source>
</evidence>
<feature type="transmembrane region" description="Helical" evidence="8">
    <location>
        <begin position="299"/>
        <end position="319"/>
    </location>
</feature>